<dbReference type="EC" id="2.8.1.7" evidence="3"/>
<dbReference type="InterPro" id="IPR015424">
    <property type="entry name" value="PyrdxlP-dep_Trfase"/>
</dbReference>
<comment type="similarity">
    <text evidence="2">Belongs to the class-V pyridoxal-phosphate-dependent aminotransferase family. NifS/IscS subfamily.</text>
</comment>
<name>A0A971CXD6_9BIFI</name>
<evidence type="ECO:0000256" key="2">
    <source>
        <dbReference type="ARBA" id="ARBA00006490"/>
    </source>
</evidence>
<evidence type="ECO:0000256" key="8">
    <source>
        <dbReference type="ARBA" id="ARBA00023014"/>
    </source>
</evidence>
<feature type="domain" description="Aminotransferase class V" evidence="11">
    <location>
        <begin position="15"/>
        <end position="380"/>
    </location>
</feature>
<proteinExistence type="inferred from homology"/>
<dbReference type="PROSITE" id="PS00595">
    <property type="entry name" value="AA_TRANSFER_CLASS_5"/>
    <property type="match status" value="1"/>
</dbReference>
<dbReference type="InterPro" id="IPR020578">
    <property type="entry name" value="Aminotrans_V_PyrdxlP_BS"/>
</dbReference>
<evidence type="ECO:0000256" key="6">
    <source>
        <dbReference type="ARBA" id="ARBA00022898"/>
    </source>
</evidence>
<dbReference type="GO" id="GO:0051536">
    <property type="term" value="F:iron-sulfur cluster binding"/>
    <property type="evidence" value="ECO:0007669"/>
    <property type="project" value="UniProtKB-KW"/>
</dbReference>
<comment type="catalytic activity">
    <reaction evidence="9">
        <text>(sulfur carrier)-H + L-cysteine = (sulfur carrier)-SH + L-alanine</text>
        <dbReference type="Rhea" id="RHEA:43892"/>
        <dbReference type="Rhea" id="RHEA-COMP:14737"/>
        <dbReference type="Rhea" id="RHEA-COMP:14739"/>
        <dbReference type="ChEBI" id="CHEBI:29917"/>
        <dbReference type="ChEBI" id="CHEBI:35235"/>
        <dbReference type="ChEBI" id="CHEBI:57972"/>
        <dbReference type="ChEBI" id="CHEBI:64428"/>
        <dbReference type="EC" id="2.8.1.7"/>
    </reaction>
</comment>
<gene>
    <name evidence="12" type="ORF">GXW98_01295</name>
</gene>
<keyword evidence="4" id="KW-0808">Transferase</keyword>
<dbReference type="RefSeq" id="WP_273172327.1">
    <property type="nucleotide sequence ID" value="NZ_JAAXZR010000006.1"/>
</dbReference>
<dbReference type="Gene3D" id="1.10.260.50">
    <property type="match status" value="1"/>
</dbReference>
<evidence type="ECO:0000256" key="10">
    <source>
        <dbReference type="RuleBase" id="RU004504"/>
    </source>
</evidence>
<evidence type="ECO:0000256" key="5">
    <source>
        <dbReference type="ARBA" id="ARBA00022723"/>
    </source>
</evidence>
<dbReference type="GO" id="GO:0046872">
    <property type="term" value="F:metal ion binding"/>
    <property type="evidence" value="ECO:0007669"/>
    <property type="project" value="UniProtKB-KW"/>
</dbReference>
<evidence type="ECO:0000256" key="9">
    <source>
        <dbReference type="ARBA" id="ARBA00050776"/>
    </source>
</evidence>
<dbReference type="GO" id="GO:0031071">
    <property type="term" value="F:cysteine desulfurase activity"/>
    <property type="evidence" value="ECO:0007669"/>
    <property type="project" value="UniProtKB-EC"/>
</dbReference>
<comment type="cofactor">
    <cofactor evidence="1 10">
        <name>pyridoxal 5'-phosphate</name>
        <dbReference type="ChEBI" id="CHEBI:597326"/>
    </cofactor>
</comment>
<dbReference type="InterPro" id="IPR000192">
    <property type="entry name" value="Aminotrans_V_dom"/>
</dbReference>
<evidence type="ECO:0000313" key="13">
    <source>
        <dbReference type="Proteomes" id="UP000767327"/>
    </source>
</evidence>
<dbReference type="EMBL" id="JAAXZR010000006">
    <property type="protein sequence ID" value="NLT78909.1"/>
    <property type="molecule type" value="Genomic_DNA"/>
</dbReference>
<dbReference type="InterPro" id="IPR015422">
    <property type="entry name" value="PyrdxlP-dep_Trfase_small"/>
</dbReference>
<dbReference type="Gene3D" id="3.40.640.10">
    <property type="entry name" value="Type I PLP-dependent aspartate aminotransferase-like (Major domain)"/>
    <property type="match status" value="1"/>
</dbReference>
<reference evidence="12" key="1">
    <citation type="journal article" date="2020" name="Biotechnol. Biofuels">
        <title>New insights from the biogas microbiome by comprehensive genome-resolved metagenomics of nearly 1600 species originating from multiple anaerobic digesters.</title>
        <authorList>
            <person name="Campanaro S."/>
            <person name="Treu L."/>
            <person name="Rodriguez-R L.M."/>
            <person name="Kovalovszki A."/>
            <person name="Ziels R.M."/>
            <person name="Maus I."/>
            <person name="Zhu X."/>
            <person name="Kougias P.G."/>
            <person name="Basile A."/>
            <person name="Luo G."/>
            <person name="Schluter A."/>
            <person name="Konstantinidis K.T."/>
            <person name="Angelidaki I."/>
        </authorList>
    </citation>
    <scope>NUCLEOTIDE SEQUENCE</scope>
    <source>
        <strain evidence="12">AS01afH2WH_6</strain>
    </source>
</reference>
<dbReference type="Gene3D" id="3.90.1150.10">
    <property type="entry name" value="Aspartate Aminotransferase, domain 1"/>
    <property type="match status" value="1"/>
</dbReference>
<dbReference type="PANTHER" id="PTHR11601:SF34">
    <property type="entry name" value="CYSTEINE DESULFURASE"/>
    <property type="match status" value="1"/>
</dbReference>
<evidence type="ECO:0000256" key="7">
    <source>
        <dbReference type="ARBA" id="ARBA00023004"/>
    </source>
</evidence>
<organism evidence="12 13">
    <name type="scientific">Bifidobacterium crudilactis</name>
    <dbReference type="NCBI Taxonomy" id="327277"/>
    <lineage>
        <taxon>Bacteria</taxon>
        <taxon>Bacillati</taxon>
        <taxon>Actinomycetota</taxon>
        <taxon>Actinomycetes</taxon>
        <taxon>Bifidobacteriales</taxon>
        <taxon>Bifidobacteriaceae</taxon>
        <taxon>Bifidobacterium</taxon>
    </lineage>
</organism>
<keyword evidence="8" id="KW-0411">Iron-sulfur</keyword>
<keyword evidence="7" id="KW-0408">Iron</keyword>
<keyword evidence="5" id="KW-0479">Metal-binding</keyword>
<dbReference type="InterPro" id="IPR016454">
    <property type="entry name" value="Cysteine_dSase"/>
</dbReference>
<evidence type="ECO:0000313" key="12">
    <source>
        <dbReference type="EMBL" id="NLT78909.1"/>
    </source>
</evidence>
<evidence type="ECO:0000256" key="4">
    <source>
        <dbReference type="ARBA" id="ARBA00022679"/>
    </source>
</evidence>
<reference evidence="12" key="2">
    <citation type="submission" date="2020-01" db="EMBL/GenBank/DDBJ databases">
        <authorList>
            <person name="Campanaro S."/>
        </authorList>
    </citation>
    <scope>NUCLEOTIDE SEQUENCE</scope>
    <source>
        <strain evidence="12">AS01afH2WH_6</strain>
    </source>
</reference>
<comment type="caution">
    <text evidence="12">The sequence shown here is derived from an EMBL/GenBank/DDBJ whole genome shotgun (WGS) entry which is preliminary data.</text>
</comment>
<keyword evidence="6" id="KW-0663">Pyridoxal phosphate</keyword>
<evidence type="ECO:0000256" key="1">
    <source>
        <dbReference type="ARBA" id="ARBA00001933"/>
    </source>
</evidence>
<evidence type="ECO:0000256" key="3">
    <source>
        <dbReference type="ARBA" id="ARBA00012239"/>
    </source>
</evidence>
<protein>
    <recommendedName>
        <fullName evidence="3">cysteine desulfurase</fullName>
        <ecNumber evidence="3">2.8.1.7</ecNumber>
    </recommendedName>
</protein>
<dbReference type="PIRSF" id="PIRSF005572">
    <property type="entry name" value="NifS"/>
    <property type="match status" value="1"/>
</dbReference>
<dbReference type="FunFam" id="3.40.640.10:FF:000084">
    <property type="entry name" value="IscS-like cysteine desulfurase"/>
    <property type="match status" value="1"/>
</dbReference>
<dbReference type="PANTHER" id="PTHR11601">
    <property type="entry name" value="CYSTEINE DESULFURYLASE FAMILY MEMBER"/>
    <property type="match status" value="1"/>
</dbReference>
<sequence>MGDPDDSVRAAGNLYLDSAASEAADPDVIKAMLPYMLQEYANPSSVHAQGKAAAASLRKARSEIAGHLGARAGEVIITSGGTESDNLAIKGIAMGMAGGDASQVSRTDIVISAIEHPAVRESAYWLERHFGFRVREAPVDADARIVLPRLREMVGARTALVSVMLANNEVGTIQPIREVARIAHSCGAVMHTDAVQAAGLIPISMADLGVDAMSISGHKFGTPKGVGALLLRSSVPYEALISGGGQEGGLRSGTENVAAAVGMAVALRKSSKSLESRNPLLRDSADALCEAVNSAVPDVIVTGNRKHRLPGHVSFVFPGISGEALLVELDVLGISCSSGSACAAGRTEASPTLLAMGIDRVTAKSSLRMTFRRALSTTDIALIAGRLKDSVHALTV</sequence>
<dbReference type="Proteomes" id="UP000767327">
    <property type="component" value="Unassembled WGS sequence"/>
</dbReference>
<dbReference type="InterPro" id="IPR015421">
    <property type="entry name" value="PyrdxlP-dep_Trfase_major"/>
</dbReference>
<evidence type="ECO:0000259" key="11">
    <source>
        <dbReference type="Pfam" id="PF00266"/>
    </source>
</evidence>
<dbReference type="Pfam" id="PF00266">
    <property type="entry name" value="Aminotran_5"/>
    <property type="match status" value="1"/>
</dbReference>
<dbReference type="AlphaFoldDB" id="A0A971CXD6"/>
<accession>A0A971CXD6</accession>
<dbReference type="SUPFAM" id="SSF53383">
    <property type="entry name" value="PLP-dependent transferases"/>
    <property type="match status" value="1"/>
</dbReference>